<name>C0VXX5_9ACTO</name>
<evidence type="ECO:0000259" key="1">
    <source>
        <dbReference type="Pfam" id="PF03358"/>
    </source>
</evidence>
<dbReference type="InterPro" id="IPR005025">
    <property type="entry name" value="FMN_Rdtase-like_dom"/>
</dbReference>
<organism evidence="2 3">
    <name type="scientific">Gleimia coleocanis DSM 15436</name>
    <dbReference type="NCBI Taxonomy" id="525245"/>
    <lineage>
        <taxon>Bacteria</taxon>
        <taxon>Bacillati</taxon>
        <taxon>Actinomycetota</taxon>
        <taxon>Actinomycetes</taxon>
        <taxon>Actinomycetales</taxon>
        <taxon>Actinomycetaceae</taxon>
        <taxon>Gleimia</taxon>
    </lineage>
</organism>
<dbReference type="SUPFAM" id="SSF52218">
    <property type="entry name" value="Flavoproteins"/>
    <property type="match status" value="1"/>
</dbReference>
<keyword evidence="2" id="KW-0560">Oxidoreductase</keyword>
<evidence type="ECO:0000313" key="3">
    <source>
        <dbReference type="Proteomes" id="UP000010301"/>
    </source>
</evidence>
<dbReference type="STRING" id="525245.HMPREF0044_0015"/>
<dbReference type="InterPro" id="IPR050712">
    <property type="entry name" value="NAD(P)H-dep_reductase"/>
</dbReference>
<dbReference type="PANTHER" id="PTHR30543:SF21">
    <property type="entry name" value="NAD(P)H-DEPENDENT FMN REDUCTASE LOT6"/>
    <property type="match status" value="1"/>
</dbReference>
<dbReference type="OrthoDB" id="9812295at2"/>
<dbReference type="HOGENOM" id="CLU_055322_2_3_11"/>
<sequence length="179" mass="19634">MKIGIVLGTIRKGRNGETLAKWLLEQGAQRETGFEYELIDLADFALPVLDSEGIPMALEKNYEDEVVRAWSAKVDACDAFVFVTPEYNHSVPGAFKNAFDHLAPEWAGKPIAFAGYSWSGGKLAVSAWRQVVDTLQMKQVEQALEFNLGTEWVEGAYQPAAGQVENVAAVLDALEALTK</sequence>
<proteinExistence type="predicted"/>
<dbReference type="GO" id="GO:0005829">
    <property type="term" value="C:cytosol"/>
    <property type="evidence" value="ECO:0007669"/>
    <property type="project" value="TreeGrafter"/>
</dbReference>
<keyword evidence="3" id="KW-1185">Reference proteome</keyword>
<dbReference type="eggNOG" id="COG0431">
    <property type="taxonomic scope" value="Bacteria"/>
</dbReference>
<dbReference type="GO" id="GO:0010181">
    <property type="term" value="F:FMN binding"/>
    <property type="evidence" value="ECO:0007669"/>
    <property type="project" value="TreeGrafter"/>
</dbReference>
<feature type="domain" description="NADPH-dependent FMN reductase-like" evidence="1">
    <location>
        <begin position="1"/>
        <end position="143"/>
    </location>
</feature>
<dbReference type="RefSeq" id="WP_006547012.1">
    <property type="nucleotide sequence ID" value="NZ_DS999545.1"/>
</dbReference>
<dbReference type="GO" id="GO:0016491">
    <property type="term" value="F:oxidoreductase activity"/>
    <property type="evidence" value="ECO:0007669"/>
    <property type="project" value="UniProtKB-KW"/>
</dbReference>
<dbReference type="AlphaFoldDB" id="C0VXX5"/>
<evidence type="ECO:0000313" key="2">
    <source>
        <dbReference type="EMBL" id="EEH64278.1"/>
    </source>
</evidence>
<dbReference type="Gene3D" id="3.40.50.360">
    <property type="match status" value="1"/>
</dbReference>
<protein>
    <submittedName>
        <fullName evidence="2">Flavin reductase</fullName>
        <ecNumber evidence="2">1.7.-.-</ecNumber>
    </submittedName>
</protein>
<dbReference type="InterPro" id="IPR029039">
    <property type="entry name" value="Flavoprotein-like_sf"/>
</dbReference>
<dbReference type="PANTHER" id="PTHR30543">
    <property type="entry name" value="CHROMATE REDUCTASE"/>
    <property type="match status" value="1"/>
</dbReference>
<dbReference type="EC" id="1.7.-.-" evidence="2"/>
<dbReference type="EMBL" id="ACFG01000004">
    <property type="protein sequence ID" value="EEH64278.1"/>
    <property type="molecule type" value="Genomic_DNA"/>
</dbReference>
<accession>C0VXX5</accession>
<gene>
    <name evidence="2" type="ORF">HMPREF0044_0015</name>
</gene>
<dbReference type="Pfam" id="PF03358">
    <property type="entry name" value="FMN_red"/>
    <property type="match status" value="1"/>
</dbReference>
<reference evidence="2 3" key="1">
    <citation type="submission" date="2009-01" db="EMBL/GenBank/DDBJ databases">
        <authorList>
            <person name="Qin X."/>
            <person name="Bachman B."/>
            <person name="Battles P."/>
            <person name="Bell A."/>
            <person name="Bess C."/>
            <person name="Bickham C."/>
            <person name="Chaboub L."/>
            <person name="Chen D."/>
            <person name="Coyle M."/>
            <person name="Deiros D.R."/>
            <person name="Dinh H."/>
            <person name="Forbes L."/>
            <person name="Fowler G."/>
            <person name="Francisco L."/>
            <person name="Fu Q."/>
            <person name="Gubbala S."/>
            <person name="Hale W."/>
            <person name="Han Y."/>
            <person name="Hemphill L."/>
            <person name="Highlander S.K."/>
            <person name="Hirani K."/>
            <person name="Hogues M."/>
            <person name="Jackson L."/>
            <person name="Jakkamsetti A."/>
            <person name="Javaid M."/>
            <person name="Jiang H."/>
            <person name="Korchina V."/>
            <person name="Kovar C."/>
            <person name="Lara F."/>
            <person name="Lee S."/>
            <person name="Mata R."/>
            <person name="Mathew T."/>
            <person name="Moen C."/>
            <person name="Morales K."/>
            <person name="Munidasa M."/>
            <person name="Nazareth L."/>
            <person name="Ngo R."/>
            <person name="Nguyen L."/>
            <person name="Okwuonu G."/>
            <person name="Ongeri F."/>
            <person name="Patil S."/>
            <person name="Petrosino J."/>
            <person name="Pham C."/>
            <person name="Pham P."/>
            <person name="Pu L.-L."/>
            <person name="Puazo M."/>
            <person name="Raj R."/>
            <person name="Reid J."/>
            <person name="Rouhana J."/>
            <person name="Saada N."/>
            <person name="Shang Y."/>
            <person name="Simmons D."/>
            <person name="Thornton R."/>
            <person name="Warren J."/>
            <person name="Weissenberger G."/>
            <person name="Zhang J."/>
            <person name="Zhang L."/>
            <person name="Zhou C."/>
            <person name="Zhu D."/>
            <person name="Muzny D."/>
            <person name="Worley K."/>
            <person name="Gibbs R."/>
        </authorList>
    </citation>
    <scope>NUCLEOTIDE SEQUENCE [LARGE SCALE GENOMIC DNA]</scope>
    <source>
        <strain evidence="2 3">DSM 15436</strain>
    </source>
</reference>
<comment type="caution">
    <text evidence="2">The sequence shown here is derived from an EMBL/GenBank/DDBJ whole genome shotgun (WGS) entry which is preliminary data.</text>
</comment>
<dbReference type="Proteomes" id="UP000010301">
    <property type="component" value="Unassembled WGS sequence"/>
</dbReference>